<dbReference type="EMBL" id="MPUK01000015">
    <property type="protein sequence ID" value="ONH64969.1"/>
    <property type="molecule type" value="Genomic_DNA"/>
</dbReference>
<gene>
    <name evidence="6" type="ORF">BON22_5187</name>
    <name evidence="5" type="ORF">CYFA0S_29e00540g</name>
</gene>
<keyword evidence="7" id="KW-1185">Reference proteome</keyword>
<evidence type="ECO:0000313" key="7">
    <source>
        <dbReference type="Proteomes" id="UP000189513"/>
    </source>
</evidence>
<reference evidence="5" key="1">
    <citation type="journal article" date="2014" name="Genome Announc.">
        <title>Genome sequence of the yeast Cyberlindnera fabianii (Hansenula fabianii).</title>
        <authorList>
            <person name="Freel K.C."/>
            <person name="Sarilar V."/>
            <person name="Neuveglise C."/>
            <person name="Devillers H."/>
            <person name="Friedrich A."/>
            <person name="Schacherer J."/>
        </authorList>
    </citation>
    <scope>NUCLEOTIDE SEQUENCE</scope>
    <source>
        <strain evidence="5">YJS4271</strain>
    </source>
</reference>
<dbReference type="OMA" id="VKTWSSY"/>
<comment type="similarity">
    <text evidence="1">Belongs to the methyltransferase superfamily.</text>
</comment>
<dbReference type="STRING" id="36022.A0A061BJG3"/>
<evidence type="ECO:0000313" key="6">
    <source>
        <dbReference type="EMBL" id="ONH64969.1"/>
    </source>
</evidence>
<dbReference type="Gene3D" id="3.40.50.150">
    <property type="entry name" value="Vaccinia Virus protein VP39"/>
    <property type="match status" value="1"/>
</dbReference>
<dbReference type="OrthoDB" id="10027013at2759"/>
<feature type="domain" description="Methyltransferase type 11" evidence="4">
    <location>
        <begin position="41"/>
        <end position="137"/>
    </location>
</feature>
<dbReference type="InterPro" id="IPR013216">
    <property type="entry name" value="Methyltransf_11"/>
</dbReference>
<reference evidence="6" key="3">
    <citation type="submission" date="2017-01" db="EMBL/GenBank/DDBJ databases">
        <authorList>
            <person name="Mah S.A."/>
            <person name="Swanson W.J."/>
            <person name="Moy G.W."/>
            <person name="Vacquier V.D."/>
        </authorList>
    </citation>
    <scope>NUCLEOTIDE SEQUENCE [LARGE SCALE GENOMIC DNA]</scope>
    <source>
        <strain evidence="6">65</strain>
    </source>
</reference>
<protein>
    <submittedName>
        <fullName evidence="5">CYFA0S29e00540g1_1</fullName>
    </submittedName>
    <submittedName>
        <fullName evidence="6">Trans-aconitate 3-methyltransferase</fullName>
    </submittedName>
</protein>
<dbReference type="Proteomes" id="UP000189513">
    <property type="component" value="Unassembled WGS sequence"/>
</dbReference>
<evidence type="ECO:0000313" key="5">
    <source>
        <dbReference type="EMBL" id="CDR47134.1"/>
    </source>
</evidence>
<dbReference type="InterPro" id="IPR051052">
    <property type="entry name" value="Diverse_substrate_MTase"/>
</dbReference>
<evidence type="ECO:0000256" key="1">
    <source>
        <dbReference type="ARBA" id="ARBA00008361"/>
    </source>
</evidence>
<dbReference type="GO" id="GO:0008757">
    <property type="term" value="F:S-adenosylmethionine-dependent methyltransferase activity"/>
    <property type="evidence" value="ECO:0007669"/>
    <property type="project" value="InterPro"/>
</dbReference>
<dbReference type="PANTHER" id="PTHR44942">
    <property type="entry name" value="METHYLTRANSF_11 DOMAIN-CONTAINING PROTEIN"/>
    <property type="match status" value="1"/>
</dbReference>
<sequence length="278" mass="31891">MSAFSSANFNSEGYAQFRPNYDDSLFDFIHNYHTGESKLAVDIGCGSGQAAYPLSTYFDKVIGTDLSAKMIETANKKVSGDYVDKLEFRVSPAEELGFLADNSVDLITAAQCIHWFNHTKFFKEVARVLKPGGTLAFWGYADPVFNDVVADKMAMDFTYDDPTKLGPYWEQPGRDLLRNLLKDVNAPDELFDQKKTWERRPGVSGDSPLEIKRQIPLEYYSHYVKTWSSYHRWKEAHQNQEDISDIYIKQLQAKMGWTPKTVVNIEWLTVLKLAKRRL</sequence>
<dbReference type="EMBL" id="LK052914">
    <property type="protein sequence ID" value="CDR47134.1"/>
    <property type="molecule type" value="Genomic_DNA"/>
</dbReference>
<dbReference type="PANTHER" id="PTHR44942:SF4">
    <property type="entry name" value="METHYLTRANSFERASE TYPE 11 DOMAIN-CONTAINING PROTEIN"/>
    <property type="match status" value="1"/>
</dbReference>
<keyword evidence="2 6" id="KW-0489">Methyltransferase</keyword>
<organism evidence="5">
    <name type="scientific">Cyberlindnera fabianii</name>
    <name type="common">Yeast</name>
    <name type="synonym">Hansenula fabianii</name>
    <dbReference type="NCBI Taxonomy" id="36022"/>
    <lineage>
        <taxon>Eukaryota</taxon>
        <taxon>Fungi</taxon>
        <taxon>Dikarya</taxon>
        <taxon>Ascomycota</taxon>
        <taxon>Saccharomycotina</taxon>
        <taxon>Saccharomycetes</taxon>
        <taxon>Phaffomycetales</taxon>
        <taxon>Phaffomycetaceae</taxon>
        <taxon>Cyberlindnera</taxon>
    </lineage>
</organism>
<reference evidence="7" key="2">
    <citation type="journal article" date="2017" name="Genome Announc.">
        <title>Genome sequences of Cyberlindnera fabianii 65, Pichia kudriavzevii 129, and Saccharomyces cerevisiae 131 isolated from fermented masau fruits in Zimbabwe.</title>
        <authorList>
            <person name="van Rijswijck I.M.H."/>
            <person name="Derks M.F.L."/>
            <person name="Abee T."/>
            <person name="de Ridder D."/>
            <person name="Smid E.J."/>
        </authorList>
    </citation>
    <scope>NUCLEOTIDE SEQUENCE [LARGE SCALE GENOMIC DNA]</scope>
    <source>
        <strain evidence="7">65</strain>
    </source>
</reference>
<keyword evidence="3 6" id="KW-0808">Transferase</keyword>
<dbReference type="VEuPathDB" id="FungiDB:BON22_5187"/>
<dbReference type="Pfam" id="PF08241">
    <property type="entry name" value="Methyltransf_11"/>
    <property type="match status" value="1"/>
</dbReference>
<accession>A0A061BJG3</accession>
<dbReference type="CDD" id="cd02440">
    <property type="entry name" value="AdoMet_MTases"/>
    <property type="match status" value="1"/>
</dbReference>
<evidence type="ECO:0000256" key="2">
    <source>
        <dbReference type="ARBA" id="ARBA00022603"/>
    </source>
</evidence>
<name>A0A061BJG3_CYBFA</name>
<dbReference type="GO" id="GO:0032259">
    <property type="term" value="P:methylation"/>
    <property type="evidence" value="ECO:0007669"/>
    <property type="project" value="UniProtKB-KW"/>
</dbReference>
<evidence type="ECO:0000259" key="4">
    <source>
        <dbReference type="Pfam" id="PF08241"/>
    </source>
</evidence>
<evidence type="ECO:0000256" key="3">
    <source>
        <dbReference type="ARBA" id="ARBA00022679"/>
    </source>
</evidence>
<proteinExistence type="inferred from homology"/>
<dbReference type="AlphaFoldDB" id="A0A061BJG3"/>
<dbReference type="InterPro" id="IPR029063">
    <property type="entry name" value="SAM-dependent_MTases_sf"/>
</dbReference>
<dbReference type="SUPFAM" id="SSF53335">
    <property type="entry name" value="S-adenosyl-L-methionine-dependent methyltransferases"/>
    <property type="match status" value="1"/>
</dbReference>